<dbReference type="EMBL" id="PCYM01000001">
    <property type="protein sequence ID" value="PIR47959.1"/>
    <property type="molecule type" value="Genomic_DNA"/>
</dbReference>
<dbReference type="Pfam" id="PF01000">
    <property type="entry name" value="RNA_pol_A_bac"/>
    <property type="match status" value="1"/>
</dbReference>
<dbReference type="SUPFAM" id="SSF55257">
    <property type="entry name" value="RBP11-like subunits of RNA polymerase"/>
    <property type="match status" value="1"/>
</dbReference>
<dbReference type="NCBIfam" id="TIGR02027">
    <property type="entry name" value="rpoA"/>
    <property type="match status" value="1"/>
</dbReference>
<dbReference type="GO" id="GO:0000428">
    <property type="term" value="C:DNA-directed RNA polymerase complex"/>
    <property type="evidence" value="ECO:0007669"/>
    <property type="project" value="UniProtKB-KW"/>
</dbReference>
<dbReference type="InterPro" id="IPR011262">
    <property type="entry name" value="DNA-dir_RNA_pol_insert"/>
</dbReference>
<dbReference type="GO" id="GO:0006351">
    <property type="term" value="P:DNA-templated transcription"/>
    <property type="evidence" value="ECO:0007669"/>
    <property type="project" value="InterPro"/>
</dbReference>
<evidence type="ECO:0000256" key="1">
    <source>
        <dbReference type="ARBA" id="ARBA00007123"/>
    </source>
</evidence>
<organism evidence="12 13">
    <name type="scientific">Candidatus Uhrbacteria bacterium CG10_big_fil_rev_8_21_14_0_10_50_16</name>
    <dbReference type="NCBI Taxonomy" id="1975039"/>
    <lineage>
        <taxon>Bacteria</taxon>
        <taxon>Candidatus Uhriibacteriota</taxon>
    </lineage>
</organism>
<evidence type="ECO:0000256" key="8">
    <source>
        <dbReference type="ARBA" id="ARBA00032524"/>
    </source>
</evidence>
<dbReference type="SUPFAM" id="SSF56553">
    <property type="entry name" value="Insert subdomain of RNA polymerase alpha subunit"/>
    <property type="match status" value="1"/>
</dbReference>
<dbReference type="GO" id="GO:0003899">
    <property type="term" value="F:DNA-directed RNA polymerase activity"/>
    <property type="evidence" value="ECO:0007669"/>
    <property type="project" value="UniProtKB-EC"/>
</dbReference>
<evidence type="ECO:0000256" key="3">
    <source>
        <dbReference type="ARBA" id="ARBA00015972"/>
    </source>
</evidence>
<keyword evidence="6" id="KW-0548">Nucleotidyltransferase</keyword>
<comment type="catalytic activity">
    <reaction evidence="10">
        <text>RNA(n) + a ribonucleoside 5'-triphosphate = RNA(n+1) + diphosphate</text>
        <dbReference type="Rhea" id="RHEA:21248"/>
        <dbReference type="Rhea" id="RHEA-COMP:14527"/>
        <dbReference type="Rhea" id="RHEA-COMP:17342"/>
        <dbReference type="ChEBI" id="CHEBI:33019"/>
        <dbReference type="ChEBI" id="CHEBI:61557"/>
        <dbReference type="ChEBI" id="CHEBI:140395"/>
        <dbReference type="EC" id="2.7.7.6"/>
    </reaction>
</comment>
<dbReference type="InterPro" id="IPR036603">
    <property type="entry name" value="RBP11-like"/>
</dbReference>
<dbReference type="CDD" id="cd06928">
    <property type="entry name" value="RNAP_alpha_NTD"/>
    <property type="match status" value="1"/>
</dbReference>
<dbReference type="EC" id="2.7.7.6" evidence="2"/>
<dbReference type="GO" id="GO:0005737">
    <property type="term" value="C:cytoplasm"/>
    <property type="evidence" value="ECO:0007669"/>
    <property type="project" value="UniProtKB-ARBA"/>
</dbReference>
<evidence type="ECO:0000313" key="12">
    <source>
        <dbReference type="EMBL" id="PIR47959.1"/>
    </source>
</evidence>
<dbReference type="InterPro" id="IPR011263">
    <property type="entry name" value="DNA-dir_RNA_pol_RpoA/D/Rpb3"/>
</dbReference>
<keyword evidence="5" id="KW-0808">Transferase</keyword>
<gene>
    <name evidence="12" type="primary">rpoA</name>
    <name evidence="12" type="ORF">COV06_00980</name>
</gene>
<keyword evidence="7" id="KW-0804">Transcription</keyword>
<dbReference type="GO" id="GO:0046983">
    <property type="term" value="F:protein dimerization activity"/>
    <property type="evidence" value="ECO:0007669"/>
    <property type="project" value="InterPro"/>
</dbReference>
<evidence type="ECO:0000256" key="6">
    <source>
        <dbReference type="ARBA" id="ARBA00022695"/>
    </source>
</evidence>
<evidence type="ECO:0000313" key="13">
    <source>
        <dbReference type="Proteomes" id="UP000230084"/>
    </source>
</evidence>
<protein>
    <recommendedName>
        <fullName evidence="3">DNA-directed RNA polymerase subunit alpha</fullName>
        <ecNumber evidence="2">2.7.7.6</ecNumber>
    </recommendedName>
    <alternativeName>
        <fullName evidence="9">RNA polymerase subunit alpha</fullName>
    </alternativeName>
    <alternativeName>
        <fullName evidence="8">Transcriptase subunit alpha</fullName>
    </alternativeName>
</protein>
<dbReference type="InterPro" id="IPR036643">
    <property type="entry name" value="RNApol_insert_sf"/>
</dbReference>
<dbReference type="FunFam" id="2.170.120.12:FF:000001">
    <property type="entry name" value="DNA-directed RNA polymerase subunit alpha"/>
    <property type="match status" value="1"/>
</dbReference>
<dbReference type="Pfam" id="PF01193">
    <property type="entry name" value="RNA_pol_L"/>
    <property type="match status" value="1"/>
</dbReference>
<comment type="similarity">
    <text evidence="1">Belongs to the RNA polymerase alpha chain family.</text>
</comment>
<name>A0A2H0RN31_9BACT</name>
<dbReference type="InterPro" id="IPR011773">
    <property type="entry name" value="DNA-dir_RpoA"/>
</dbReference>
<evidence type="ECO:0000256" key="4">
    <source>
        <dbReference type="ARBA" id="ARBA00022478"/>
    </source>
</evidence>
<dbReference type="GO" id="GO:0003677">
    <property type="term" value="F:DNA binding"/>
    <property type="evidence" value="ECO:0007669"/>
    <property type="project" value="InterPro"/>
</dbReference>
<dbReference type="Gene3D" id="2.170.120.12">
    <property type="entry name" value="DNA-directed RNA polymerase, insert domain"/>
    <property type="match status" value="1"/>
</dbReference>
<evidence type="ECO:0000256" key="5">
    <source>
        <dbReference type="ARBA" id="ARBA00022679"/>
    </source>
</evidence>
<keyword evidence="4 12" id="KW-0240">DNA-directed RNA polymerase</keyword>
<sequence length="240" mass="25749">MDTFVYPSTIAYVPGEQPHSATLTIEPLFHGYGTTIGNALRRVLLSSLPGGALTGVKIAGVSHEFTTMNGVKEDGVEIRMNLKQVALKVFSDTPVRLSLSKKGKGPVTAADFAANADVEIVNPEAVIATLTDDTTTFELEVLAETGYGYVPTEERSSEETEVGWIKLDALYSPVKAIAFRVEPVRIGEITNYDRVVLDIETNGVISPEEAVKASTEILMKHFSLLTGDSSAAIETGADNE</sequence>
<reference evidence="12 13" key="1">
    <citation type="submission" date="2017-09" db="EMBL/GenBank/DDBJ databases">
        <title>Depth-based differentiation of microbial function through sediment-hosted aquifers and enrichment of novel symbionts in the deep terrestrial subsurface.</title>
        <authorList>
            <person name="Probst A.J."/>
            <person name="Ladd B."/>
            <person name="Jarett J.K."/>
            <person name="Geller-Mcgrath D.E."/>
            <person name="Sieber C.M."/>
            <person name="Emerson J.B."/>
            <person name="Anantharaman K."/>
            <person name="Thomas B.C."/>
            <person name="Malmstrom R."/>
            <person name="Stieglmeier M."/>
            <person name="Klingl A."/>
            <person name="Woyke T."/>
            <person name="Ryan C.M."/>
            <person name="Banfield J.F."/>
        </authorList>
    </citation>
    <scope>NUCLEOTIDE SEQUENCE [LARGE SCALE GENOMIC DNA]</scope>
    <source>
        <strain evidence="12">CG10_big_fil_rev_8_21_14_0_10_50_16</strain>
    </source>
</reference>
<proteinExistence type="inferred from homology"/>
<dbReference type="Proteomes" id="UP000230084">
    <property type="component" value="Unassembled WGS sequence"/>
</dbReference>
<evidence type="ECO:0000256" key="2">
    <source>
        <dbReference type="ARBA" id="ARBA00012418"/>
    </source>
</evidence>
<accession>A0A2H0RN31</accession>
<dbReference type="AlphaFoldDB" id="A0A2H0RN31"/>
<evidence type="ECO:0000256" key="7">
    <source>
        <dbReference type="ARBA" id="ARBA00023163"/>
    </source>
</evidence>
<evidence type="ECO:0000256" key="10">
    <source>
        <dbReference type="ARBA" id="ARBA00048552"/>
    </source>
</evidence>
<dbReference type="Gene3D" id="3.30.1360.10">
    <property type="entry name" value="RNA polymerase, RBP11-like subunit"/>
    <property type="match status" value="1"/>
</dbReference>
<dbReference type="SMART" id="SM00662">
    <property type="entry name" value="RPOLD"/>
    <property type="match status" value="1"/>
</dbReference>
<comment type="caution">
    <text evidence="12">The sequence shown here is derived from an EMBL/GenBank/DDBJ whole genome shotgun (WGS) entry which is preliminary data.</text>
</comment>
<evidence type="ECO:0000259" key="11">
    <source>
        <dbReference type="SMART" id="SM00662"/>
    </source>
</evidence>
<evidence type="ECO:0000256" key="9">
    <source>
        <dbReference type="ARBA" id="ARBA00033070"/>
    </source>
</evidence>
<feature type="domain" description="DNA-directed RNA polymerase RpoA/D/Rpb3-type" evidence="11">
    <location>
        <begin position="20"/>
        <end position="228"/>
    </location>
</feature>